<dbReference type="SMART" id="SM00387">
    <property type="entry name" value="HATPase_c"/>
    <property type="match status" value="1"/>
</dbReference>
<dbReference type="CDD" id="cd00130">
    <property type="entry name" value="PAS"/>
    <property type="match status" value="1"/>
</dbReference>
<dbReference type="InterPro" id="IPR005467">
    <property type="entry name" value="His_kinase_dom"/>
</dbReference>
<dbReference type="InterPro" id="IPR050736">
    <property type="entry name" value="Sensor_HK_Regulatory"/>
</dbReference>
<dbReference type="InterPro" id="IPR000700">
    <property type="entry name" value="PAS-assoc_C"/>
</dbReference>
<evidence type="ECO:0000256" key="4">
    <source>
        <dbReference type="ARBA" id="ARBA00022679"/>
    </source>
</evidence>
<feature type="domain" description="PAS" evidence="10">
    <location>
        <begin position="137"/>
        <end position="181"/>
    </location>
</feature>
<evidence type="ECO:0000256" key="7">
    <source>
        <dbReference type="PROSITE-ProRule" id="PRU00169"/>
    </source>
</evidence>
<dbReference type="CDD" id="cd00075">
    <property type="entry name" value="HATPase"/>
    <property type="match status" value="1"/>
</dbReference>
<protein>
    <recommendedName>
        <fullName evidence="2">histidine kinase</fullName>
        <ecNumber evidence="2">2.7.13.3</ecNumber>
    </recommendedName>
</protein>
<dbReference type="InterPro" id="IPR036097">
    <property type="entry name" value="HisK_dim/P_sf"/>
</dbReference>
<dbReference type="Pfam" id="PF02518">
    <property type="entry name" value="HATPase_c"/>
    <property type="match status" value="1"/>
</dbReference>
<evidence type="ECO:0000259" key="9">
    <source>
        <dbReference type="PROSITE" id="PS50110"/>
    </source>
</evidence>
<reference evidence="12 13" key="1">
    <citation type="journal article" date="2013" name="PLoS ONE">
        <title>Assembly-driven community genomics of a hypersaline microbial ecosystem.</title>
        <authorList>
            <person name="Podell S."/>
            <person name="Ugalde J.A."/>
            <person name="Narasingarao P."/>
            <person name="Banfield J.F."/>
            <person name="Heidelberg K.B."/>
            <person name="Allen E.E."/>
        </authorList>
    </citation>
    <scope>NUCLEOTIDE SEQUENCE [LARGE SCALE GENOMIC DNA]</scope>
    <source>
        <strain evidence="13">J07HQW1</strain>
    </source>
</reference>
<evidence type="ECO:0000256" key="1">
    <source>
        <dbReference type="ARBA" id="ARBA00000085"/>
    </source>
</evidence>
<comment type="catalytic activity">
    <reaction evidence="1">
        <text>ATP + protein L-histidine = ADP + protein N-phospho-L-histidine.</text>
        <dbReference type="EC" id="2.7.13.3"/>
    </reaction>
</comment>
<dbReference type="EMBL" id="KE356560">
    <property type="protein sequence ID" value="ERG91941.1"/>
    <property type="molecule type" value="Genomic_DNA"/>
</dbReference>
<dbReference type="InterPro" id="IPR004358">
    <property type="entry name" value="Sig_transdc_His_kin-like_C"/>
</dbReference>
<keyword evidence="4" id="KW-0808">Transferase</keyword>
<evidence type="ECO:0000259" key="8">
    <source>
        <dbReference type="PROSITE" id="PS50109"/>
    </source>
</evidence>
<keyword evidence="5 12" id="KW-0418">Kinase</keyword>
<evidence type="ECO:0000313" key="12">
    <source>
        <dbReference type="EMBL" id="ERG91941.1"/>
    </source>
</evidence>
<dbReference type="InterPro" id="IPR003661">
    <property type="entry name" value="HisK_dim/P_dom"/>
</dbReference>
<keyword evidence="6" id="KW-0902">Two-component regulatory system</keyword>
<feature type="domain" description="Histidine kinase" evidence="8">
    <location>
        <begin position="274"/>
        <end position="472"/>
    </location>
</feature>
<dbReference type="PRINTS" id="PR00344">
    <property type="entry name" value="BCTRLSENSOR"/>
</dbReference>
<dbReference type="SMART" id="SM00388">
    <property type="entry name" value="HisKA"/>
    <property type="match status" value="1"/>
</dbReference>
<dbReference type="SUPFAM" id="SSF55785">
    <property type="entry name" value="PYP-like sensor domain (PAS domain)"/>
    <property type="match status" value="1"/>
</dbReference>
<dbReference type="InterPro" id="IPR000014">
    <property type="entry name" value="PAS"/>
</dbReference>
<feature type="domain" description="PAC" evidence="11">
    <location>
        <begin position="212"/>
        <end position="263"/>
    </location>
</feature>
<dbReference type="Pfam" id="PF00072">
    <property type="entry name" value="Response_reg"/>
    <property type="match status" value="1"/>
</dbReference>
<dbReference type="CDD" id="cd00156">
    <property type="entry name" value="REC"/>
    <property type="match status" value="1"/>
</dbReference>
<dbReference type="Proteomes" id="UP000030649">
    <property type="component" value="Unassembled WGS sequence"/>
</dbReference>
<evidence type="ECO:0000256" key="5">
    <source>
        <dbReference type="ARBA" id="ARBA00022777"/>
    </source>
</evidence>
<accession>U1PIF3</accession>
<feature type="domain" description="Response regulatory" evidence="9">
    <location>
        <begin position="12"/>
        <end position="127"/>
    </location>
</feature>
<dbReference type="AlphaFoldDB" id="U1PIF3"/>
<dbReference type="HOGENOM" id="CLU_000445_114_58_2"/>
<dbReference type="Gene3D" id="3.40.50.2300">
    <property type="match status" value="1"/>
</dbReference>
<evidence type="ECO:0000313" key="13">
    <source>
        <dbReference type="Proteomes" id="UP000030649"/>
    </source>
</evidence>
<dbReference type="PANTHER" id="PTHR43711:SF1">
    <property type="entry name" value="HISTIDINE KINASE 1"/>
    <property type="match status" value="1"/>
</dbReference>
<feature type="modified residue" description="4-aspartylphosphate" evidence="7">
    <location>
        <position position="62"/>
    </location>
</feature>
<evidence type="ECO:0000259" key="11">
    <source>
        <dbReference type="PROSITE" id="PS50113"/>
    </source>
</evidence>
<dbReference type="SUPFAM" id="SSF55874">
    <property type="entry name" value="ATPase domain of HSP90 chaperone/DNA topoisomerase II/histidine kinase"/>
    <property type="match status" value="1"/>
</dbReference>
<dbReference type="Gene3D" id="1.10.287.130">
    <property type="match status" value="1"/>
</dbReference>
<dbReference type="STRING" id="1238424.J07HQW1_01975"/>
<dbReference type="PROSITE" id="PS50113">
    <property type="entry name" value="PAC"/>
    <property type="match status" value="1"/>
</dbReference>
<dbReference type="SUPFAM" id="SSF52172">
    <property type="entry name" value="CheY-like"/>
    <property type="match status" value="1"/>
</dbReference>
<dbReference type="InterPro" id="IPR011006">
    <property type="entry name" value="CheY-like_superfamily"/>
</dbReference>
<dbReference type="InterPro" id="IPR001789">
    <property type="entry name" value="Sig_transdc_resp-reg_receiver"/>
</dbReference>
<evidence type="ECO:0000256" key="3">
    <source>
        <dbReference type="ARBA" id="ARBA00022553"/>
    </source>
</evidence>
<dbReference type="InterPro" id="IPR035965">
    <property type="entry name" value="PAS-like_dom_sf"/>
</dbReference>
<dbReference type="SMART" id="SM00091">
    <property type="entry name" value="PAS"/>
    <property type="match status" value="1"/>
</dbReference>
<proteinExistence type="predicted"/>
<dbReference type="GO" id="GO:0000155">
    <property type="term" value="F:phosphorelay sensor kinase activity"/>
    <property type="evidence" value="ECO:0007669"/>
    <property type="project" value="InterPro"/>
</dbReference>
<dbReference type="PROSITE" id="PS50109">
    <property type="entry name" value="HIS_KIN"/>
    <property type="match status" value="1"/>
</dbReference>
<evidence type="ECO:0000256" key="2">
    <source>
        <dbReference type="ARBA" id="ARBA00012438"/>
    </source>
</evidence>
<organism evidence="12 13">
    <name type="scientific">Haloquadratum walsbyi J07HQW1</name>
    <dbReference type="NCBI Taxonomy" id="1238424"/>
    <lineage>
        <taxon>Archaea</taxon>
        <taxon>Methanobacteriati</taxon>
        <taxon>Methanobacteriota</taxon>
        <taxon>Stenosarchaea group</taxon>
        <taxon>Halobacteria</taxon>
        <taxon>Halobacteriales</taxon>
        <taxon>Haloferacaceae</taxon>
        <taxon>Haloquadratum</taxon>
    </lineage>
</organism>
<dbReference type="InterPro" id="IPR003594">
    <property type="entry name" value="HATPase_dom"/>
</dbReference>
<dbReference type="PROSITE" id="PS50112">
    <property type="entry name" value="PAS"/>
    <property type="match status" value="1"/>
</dbReference>
<evidence type="ECO:0000259" key="10">
    <source>
        <dbReference type="PROSITE" id="PS50112"/>
    </source>
</evidence>
<sequence length="484" mass="54040">MSPRKQIQQPIRVLHIDDDSSFLDLSQTYLERELPAATVVTADTPQAGLDELDRNFDCVVSDYDMPKMDGLELFETVNERQPRLPFVLYTGKGSEEIASKALNVGVTGYFQKGGPDQYQRLANRIEHATNEYRTERESERYSTVLQALGYPIYVVNERANFEYVNDAFVELTGYDREEIIGASPGLMKSDEGVEQADEMLAQIVSSTGPDSKQFSVDIYTNDGEVIPCQDHMAALPFEDDFRGSVGILQDVSEQKQQRRELRRQNERLEEFVSIISHDLRSPLDMAKTATKLAEETNEAAYFEKVTAAHDRMEQMITELVTLAQTGKSVTHRDCLSLSTLAEEAGRTVTTDMTLQIESEAAVEGEAGRMRRLFENIIANADTHAGPDVTVTVGVLTELDDREEQEEAEGFYIEDDGPGIPIDNYDRVFEPSVTTDDNGTGFGLAIVHRIADAHGWTVTVEDSANGGARFVFSNVELYPRQRATA</sequence>
<dbReference type="Gene3D" id="3.30.565.10">
    <property type="entry name" value="Histidine kinase-like ATPase, C-terminal domain"/>
    <property type="match status" value="1"/>
</dbReference>
<dbReference type="CDD" id="cd00082">
    <property type="entry name" value="HisKA"/>
    <property type="match status" value="1"/>
</dbReference>
<dbReference type="NCBIfam" id="TIGR00229">
    <property type="entry name" value="sensory_box"/>
    <property type="match status" value="1"/>
</dbReference>
<gene>
    <name evidence="12" type="ORF">J07HQW1_01975</name>
</gene>
<dbReference type="Pfam" id="PF13426">
    <property type="entry name" value="PAS_9"/>
    <property type="match status" value="1"/>
</dbReference>
<dbReference type="PANTHER" id="PTHR43711">
    <property type="entry name" value="TWO-COMPONENT HISTIDINE KINASE"/>
    <property type="match status" value="1"/>
</dbReference>
<name>U1PIF3_9EURY</name>
<keyword evidence="3 7" id="KW-0597">Phosphoprotein</keyword>
<dbReference type="PROSITE" id="PS50110">
    <property type="entry name" value="RESPONSE_REGULATORY"/>
    <property type="match status" value="1"/>
</dbReference>
<dbReference type="EC" id="2.7.13.3" evidence="2"/>
<dbReference type="InterPro" id="IPR036890">
    <property type="entry name" value="HATPase_C_sf"/>
</dbReference>
<dbReference type="Gene3D" id="3.30.450.20">
    <property type="entry name" value="PAS domain"/>
    <property type="match status" value="1"/>
</dbReference>
<evidence type="ECO:0000256" key="6">
    <source>
        <dbReference type="ARBA" id="ARBA00023012"/>
    </source>
</evidence>
<dbReference type="Pfam" id="PF00512">
    <property type="entry name" value="HisKA"/>
    <property type="match status" value="1"/>
</dbReference>
<dbReference type="SMART" id="SM00448">
    <property type="entry name" value="REC"/>
    <property type="match status" value="1"/>
</dbReference>
<dbReference type="SUPFAM" id="SSF47384">
    <property type="entry name" value="Homodimeric domain of signal transducing histidine kinase"/>
    <property type="match status" value="1"/>
</dbReference>